<proteinExistence type="predicted"/>
<evidence type="ECO:0000256" key="1">
    <source>
        <dbReference type="SAM" id="Phobius"/>
    </source>
</evidence>
<sequence>MSVIADLCQIFLLTVAYSISYLESTILNIPPPLRYFEENISDDRRMMAAAVLVVLPLHVYITVPALEWVLGREENNKLKNTDHPGGRLGMVATGVGVFWSQMIMVRYLRS</sequence>
<keyword evidence="3" id="KW-1185">Reference proteome</keyword>
<feature type="transmembrane region" description="Helical" evidence="1">
    <location>
        <begin position="46"/>
        <end position="66"/>
    </location>
</feature>
<keyword evidence="1" id="KW-0812">Transmembrane</keyword>
<keyword evidence="1" id="KW-0472">Membrane</keyword>
<dbReference type="Proteomes" id="UP000800035">
    <property type="component" value="Unassembled WGS sequence"/>
</dbReference>
<feature type="transmembrane region" description="Helical" evidence="1">
    <location>
        <begin position="87"/>
        <end position="108"/>
    </location>
</feature>
<name>A0A6A5U547_9PLEO</name>
<protein>
    <submittedName>
        <fullName evidence="2">Uncharacterized protein</fullName>
    </submittedName>
</protein>
<dbReference type="EMBL" id="ML976984">
    <property type="protein sequence ID" value="KAF1959965.1"/>
    <property type="molecule type" value="Genomic_DNA"/>
</dbReference>
<evidence type="ECO:0000313" key="2">
    <source>
        <dbReference type="EMBL" id="KAF1959965.1"/>
    </source>
</evidence>
<reference evidence="2" key="1">
    <citation type="journal article" date="2020" name="Stud. Mycol.">
        <title>101 Dothideomycetes genomes: a test case for predicting lifestyles and emergence of pathogens.</title>
        <authorList>
            <person name="Haridas S."/>
            <person name="Albert R."/>
            <person name="Binder M."/>
            <person name="Bloem J."/>
            <person name="Labutti K."/>
            <person name="Salamov A."/>
            <person name="Andreopoulos B."/>
            <person name="Baker S."/>
            <person name="Barry K."/>
            <person name="Bills G."/>
            <person name="Bluhm B."/>
            <person name="Cannon C."/>
            <person name="Castanera R."/>
            <person name="Culley D."/>
            <person name="Daum C."/>
            <person name="Ezra D."/>
            <person name="Gonzalez J."/>
            <person name="Henrissat B."/>
            <person name="Kuo A."/>
            <person name="Liang C."/>
            <person name="Lipzen A."/>
            <person name="Lutzoni F."/>
            <person name="Magnuson J."/>
            <person name="Mondo S."/>
            <person name="Nolan M."/>
            <person name="Ohm R."/>
            <person name="Pangilinan J."/>
            <person name="Park H.-J."/>
            <person name="Ramirez L."/>
            <person name="Alfaro M."/>
            <person name="Sun H."/>
            <person name="Tritt A."/>
            <person name="Yoshinaga Y."/>
            <person name="Zwiers L.-H."/>
            <person name="Turgeon B."/>
            <person name="Goodwin S."/>
            <person name="Spatafora J."/>
            <person name="Crous P."/>
            <person name="Grigoriev I."/>
        </authorList>
    </citation>
    <scope>NUCLEOTIDE SEQUENCE</scope>
    <source>
        <strain evidence="2">CBS 675.92</strain>
    </source>
</reference>
<accession>A0A6A5U547</accession>
<organism evidence="2 3">
    <name type="scientific">Byssothecium circinans</name>
    <dbReference type="NCBI Taxonomy" id="147558"/>
    <lineage>
        <taxon>Eukaryota</taxon>
        <taxon>Fungi</taxon>
        <taxon>Dikarya</taxon>
        <taxon>Ascomycota</taxon>
        <taxon>Pezizomycotina</taxon>
        <taxon>Dothideomycetes</taxon>
        <taxon>Pleosporomycetidae</taxon>
        <taxon>Pleosporales</taxon>
        <taxon>Massarineae</taxon>
        <taxon>Massarinaceae</taxon>
        <taxon>Byssothecium</taxon>
    </lineage>
</organism>
<keyword evidence="1" id="KW-1133">Transmembrane helix</keyword>
<dbReference type="AlphaFoldDB" id="A0A6A5U547"/>
<evidence type="ECO:0000313" key="3">
    <source>
        <dbReference type="Proteomes" id="UP000800035"/>
    </source>
</evidence>
<gene>
    <name evidence="2" type="ORF">CC80DRAFT_591105</name>
</gene>